<evidence type="ECO:0000259" key="1">
    <source>
        <dbReference type="Pfam" id="PF17919"/>
    </source>
</evidence>
<accession>A0A5A7T464</accession>
<dbReference type="Gene3D" id="3.10.10.10">
    <property type="entry name" value="HIV Type 1 Reverse Transcriptase, subunit A, domain 1"/>
    <property type="match status" value="1"/>
</dbReference>
<dbReference type="AlphaFoldDB" id="A0A5A7T464"/>
<dbReference type="Proteomes" id="UP000321393">
    <property type="component" value="Unassembled WGS sequence"/>
</dbReference>
<dbReference type="PANTHER" id="PTHR33064">
    <property type="entry name" value="POL PROTEIN"/>
    <property type="match status" value="1"/>
</dbReference>
<dbReference type="PANTHER" id="PTHR33064:SF37">
    <property type="entry name" value="RIBONUCLEASE H"/>
    <property type="match status" value="1"/>
</dbReference>
<organism evidence="2 3">
    <name type="scientific">Cucumis melo var. makuwa</name>
    <name type="common">Oriental melon</name>
    <dbReference type="NCBI Taxonomy" id="1194695"/>
    <lineage>
        <taxon>Eukaryota</taxon>
        <taxon>Viridiplantae</taxon>
        <taxon>Streptophyta</taxon>
        <taxon>Embryophyta</taxon>
        <taxon>Tracheophyta</taxon>
        <taxon>Spermatophyta</taxon>
        <taxon>Magnoliopsida</taxon>
        <taxon>eudicotyledons</taxon>
        <taxon>Gunneridae</taxon>
        <taxon>Pentapetalae</taxon>
        <taxon>rosids</taxon>
        <taxon>fabids</taxon>
        <taxon>Cucurbitales</taxon>
        <taxon>Cucurbitaceae</taxon>
        <taxon>Benincaseae</taxon>
        <taxon>Cucumis</taxon>
    </lineage>
</organism>
<feature type="domain" description="Reverse transcriptase/retrotransposon-derived protein RNase H-like" evidence="1">
    <location>
        <begin position="95"/>
        <end position="176"/>
    </location>
</feature>
<evidence type="ECO:0000313" key="3">
    <source>
        <dbReference type="Proteomes" id="UP000321393"/>
    </source>
</evidence>
<dbReference type="Pfam" id="PF17919">
    <property type="entry name" value="RT_RNaseH_2"/>
    <property type="match status" value="1"/>
</dbReference>
<evidence type="ECO:0000313" key="2">
    <source>
        <dbReference type="EMBL" id="KAA0038282.1"/>
    </source>
</evidence>
<dbReference type="SUPFAM" id="SSF56672">
    <property type="entry name" value="DNA/RNA polymerases"/>
    <property type="match status" value="1"/>
</dbReference>
<reference evidence="2 3" key="1">
    <citation type="submission" date="2019-08" db="EMBL/GenBank/DDBJ databases">
        <title>Draft genome sequences of two oriental melons (Cucumis melo L. var makuwa).</title>
        <authorList>
            <person name="Kwon S.-Y."/>
        </authorList>
    </citation>
    <scope>NUCLEOTIDE SEQUENCE [LARGE SCALE GENOMIC DNA]</scope>
    <source>
        <strain evidence="3">cv. SW 3</strain>
        <tissue evidence="2">Leaf</tissue>
    </source>
</reference>
<dbReference type="EMBL" id="SSTE01018746">
    <property type="protein sequence ID" value="KAA0038282.1"/>
    <property type="molecule type" value="Genomic_DNA"/>
</dbReference>
<protein>
    <submittedName>
        <fullName evidence="2">Polyprotein</fullName>
    </submittedName>
</protein>
<dbReference type="InterPro" id="IPR051320">
    <property type="entry name" value="Viral_Replic_Matur_Polypro"/>
</dbReference>
<name>A0A5A7T464_CUCMM</name>
<comment type="caution">
    <text evidence="2">The sequence shown here is derived from an EMBL/GenBank/DDBJ whole genome shotgun (WGS) entry which is preliminary data.</text>
</comment>
<dbReference type="InterPro" id="IPR043502">
    <property type="entry name" value="DNA/RNA_pol_sf"/>
</dbReference>
<dbReference type="OrthoDB" id="1739690at2759"/>
<proteinExistence type="predicted"/>
<dbReference type="InterPro" id="IPR041577">
    <property type="entry name" value="RT_RNaseH_2"/>
</dbReference>
<gene>
    <name evidence="2" type="ORF">E6C27_scaffold270G001420</name>
</gene>
<sequence length="238" mass="26660">MVTLPYVDEFEEAQIPTKARSIQMNRDLVKICTDEIANLLKKGLISPSKSLWSCSVCYVNNQAKNERGIPKLVINYKPLNKVLKWIRLKKNPKPWTVEHTRAVQSIKTLAKSIPCLSIIDDKAKIIVDTDASNIGYESVLKQEIHRKTMVVCYHSGVWNSAQKNYSTVKKEVLAITILSCFDFKIEPIKGSENSLADYLSREHLLKKPSALSLIIDLCDGTTARPATATNITASTAKK</sequence>